<protein>
    <submittedName>
        <fullName evidence="3">Reverse transcriptase domain-containing protein</fullName>
    </submittedName>
</protein>
<organism evidence="3">
    <name type="scientific">Haemonchus placei</name>
    <name type="common">Barber's pole worm</name>
    <dbReference type="NCBI Taxonomy" id="6290"/>
    <lineage>
        <taxon>Eukaryota</taxon>
        <taxon>Metazoa</taxon>
        <taxon>Ecdysozoa</taxon>
        <taxon>Nematoda</taxon>
        <taxon>Chromadorea</taxon>
        <taxon>Rhabditida</taxon>
        <taxon>Rhabditina</taxon>
        <taxon>Rhabditomorpha</taxon>
        <taxon>Strongyloidea</taxon>
        <taxon>Trichostrongylidae</taxon>
        <taxon>Haemonchus</taxon>
    </lineage>
</organism>
<dbReference type="EMBL" id="UZAF01017547">
    <property type="protein sequence ID" value="VDO42692.1"/>
    <property type="molecule type" value="Genomic_DNA"/>
</dbReference>
<evidence type="ECO:0000313" key="2">
    <source>
        <dbReference type="Proteomes" id="UP000268014"/>
    </source>
</evidence>
<accession>A0A0N4WK02</accession>
<sequence>MHHLRFADDIMLITANIEQEERMLAGASCGIIYLRLNGDMRDGMVPDQVYKPNVETCCYSRTKQDYFRNS</sequence>
<dbReference type="AlphaFoldDB" id="A0A0N4WK02"/>
<dbReference type="WBParaSite" id="HPLM_0001137401-mRNA-1">
    <property type="protein sequence ID" value="HPLM_0001137401-mRNA-1"/>
    <property type="gene ID" value="HPLM_0001137401"/>
</dbReference>
<evidence type="ECO:0000313" key="3">
    <source>
        <dbReference type="WBParaSite" id="HPLM_0001137401-mRNA-1"/>
    </source>
</evidence>
<evidence type="ECO:0000313" key="1">
    <source>
        <dbReference type="EMBL" id="VDO42692.1"/>
    </source>
</evidence>
<dbReference type="Proteomes" id="UP000268014">
    <property type="component" value="Unassembled WGS sequence"/>
</dbReference>
<gene>
    <name evidence="1" type="ORF">HPLM_LOCUS11366</name>
</gene>
<proteinExistence type="predicted"/>
<name>A0A0N4WK02_HAEPC</name>
<reference evidence="1 2" key="2">
    <citation type="submission" date="2018-11" db="EMBL/GenBank/DDBJ databases">
        <authorList>
            <consortium name="Pathogen Informatics"/>
        </authorList>
    </citation>
    <scope>NUCLEOTIDE SEQUENCE [LARGE SCALE GENOMIC DNA]</scope>
    <source>
        <strain evidence="1 2">MHpl1</strain>
    </source>
</reference>
<keyword evidence="2" id="KW-1185">Reference proteome</keyword>
<dbReference type="OrthoDB" id="5867844at2759"/>
<reference evidence="3" key="1">
    <citation type="submission" date="2017-02" db="UniProtKB">
        <authorList>
            <consortium name="WormBaseParasite"/>
        </authorList>
    </citation>
    <scope>IDENTIFICATION</scope>
</reference>